<accession>A0A9W6EXL2</accession>
<evidence type="ECO:0000313" key="2">
    <source>
        <dbReference type="Proteomes" id="UP001165080"/>
    </source>
</evidence>
<gene>
    <name evidence="1" type="primary">PLESTBF000062</name>
    <name evidence="1" type="ORF">PLESTB_000110500</name>
</gene>
<dbReference type="Proteomes" id="UP001165080">
    <property type="component" value="Unassembled WGS sequence"/>
</dbReference>
<keyword evidence="2" id="KW-1185">Reference proteome</keyword>
<reference evidence="1 2" key="1">
    <citation type="journal article" date="2023" name="Commun. Biol.">
        <title>Reorganization of the ancestral sex-determining regions during the evolution of trioecy in Pleodorina starrii.</title>
        <authorList>
            <person name="Takahashi K."/>
            <person name="Suzuki S."/>
            <person name="Kawai-Toyooka H."/>
            <person name="Yamamoto K."/>
            <person name="Hamaji T."/>
            <person name="Ootsuki R."/>
            <person name="Yamaguchi H."/>
            <person name="Kawachi M."/>
            <person name="Higashiyama T."/>
            <person name="Nozaki H."/>
        </authorList>
    </citation>
    <scope>NUCLEOTIDE SEQUENCE [LARGE SCALE GENOMIC DNA]</scope>
    <source>
        <strain evidence="1 2">NIES-4479</strain>
    </source>
</reference>
<dbReference type="AlphaFoldDB" id="A0A9W6EXL2"/>
<organism evidence="1 2">
    <name type="scientific">Pleodorina starrii</name>
    <dbReference type="NCBI Taxonomy" id="330485"/>
    <lineage>
        <taxon>Eukaryota</taxon>
        <taxon>Viridiplantae</taxon>
        <taxon>Chlorophyta</taxon>
        <taxon>core chlorophytes</taxon>
        <taxon>Chlorophyceae</taxon>
        <taxon>CS clade</taxon>
        <taxon>Chlamydomonadales</taxon>
        <taxon>Volvocaceae</taxon>
        <taxon>Pleodorina</taxon>
    </lineage>
</organism>
<proteinExistence type="predicted"/>
<protein>
    <submittedName>
        <fullName evidence="1">Uncharacterized protein</fullName>
    </submittedName>
</protein>
<evidence type="ECO:0000313" key="1">
    <source>
        <dbReference type="EMBL" id="GLC48554.1"/>
    </source>
</evidence>
<name>A0A9W6EXL2_9CHLO</name>
<comment type="caution">
    <text evidence="1">The sequence shown here is derived from an EMBL/GenBank/DDBJ whole genome shotgun (WGS) entry which is preliminary data.</text>
</comment>
<sequence>MSGVVPPWVGYRVVETQAAEQSWDDSVIASHRCEDIKSRCLQCSTAHHCKHRDLMSSQRCDAITESSQLCSAA</sequence>
<dbReference type="EMBL" id="BRXU01000001">
    <property type="protein sequence ID" value="GLC48554.1"/>
    <property type="molecule type" value="Genomic_DNA"/>
</dbReference>